<reference evidence="3 4" key="1">
    <citation type="submission" date="2017-12" db="EMBL/GenBank/DDBJ databases">
        <authorList>
            <person name="Hurst M.R.H."/>
        </authorList>
    </citation>
    <scope>NUCLEOTIDE SEQUENCE [LARGE SCALE GENOMIC DNA]</scope>
    <source>
        <strain evidence="3 4">SY-3-19</strain>
    </source>
</reference>
<dbReference type="PANTHER" id="PTHR43428">
    <property type="entry name" value="ARSENATE REDUCTASE"/>
    <property type="match status" value="1"/>
</dbReference>
<dbReference type="Gene3D" id="3.40.50.2300">
    <property type="match status" value="1"/>
</dbReference>
<dbReference type="SUPFAM" id="SSF52788">
    <property type="entry name" value="Phosphotyrosine protein phosphatases I"/>
    <property type="match status" value="1"/>
</dbReference>
<evidence type="ECO:0000313" key="3">
    <source>
        <dbReference type="EMBL" id="PQA86766.1"/>
    </source>
</evidence>
<protein>
    <recommendedName>
        <fullName evidence="2">Phosphotyrosine protein phosphatase I domain-containing protein</fullName>
    </recommendedName>
</protein>
<dbReference type="InterPro" id="IPR036196">
    <property type="entry name" value="Ptyr_pPase_sf"/>
</dbReference>
<keyword evidence="4" id="KW-1185">Reference proteome</keyword>
<sequence length="141" mass="15270">MTRSVLFACNMNSVRSPMAAALLRQAAGEAMQVDSAGVYEGGLDPFVEIVMAELGLPMGGHEPKTLADVDLAGFDVVVALTPEAAVEARKQNPRAAIEFWDIENPSEEQGGREAILAAYARVRDALREKLARRFPEICKKP</sequence>
<organism evidence="3 4">
    <name type="scientific">Hyphococcus luteus</name>
    <dbReference type="NCBI Taxonomy" id="2058213"/>
    <lineage>
        <taxon>Bacteria</taxon>
        <taxon>Pseudomonadati</taxon>
        <taxon>Pseudomonadota</taxon>
        <taxon>Alphaproteobacteria</taxon>
        <taxon>Parvularculales</taxon>
        <taxon>Parvularculaceae</taxon>
        <taxon>Hyphococcus</taxon>
    </lineage>
</organism>
<gene>
    <name evidence="3" type="ORF">CW354_14850</name>
</gene>
<keyword evidence="1" id="KW-0059">Arsenical resistance</keyword>
<accession>A0A2S7K2N9</accession>
<dbReference type="EMBL" id="PJCH01000011">
    <property type="protein sequence ID" value="PQA86766.1"/>
    <property type="molecule type" value="Genomic_DNA"/>
</dbReference>
<dbReference type="InterPro" id="IPR023485">
    <property type="entry name" value="Ptyr_pPase"/>
</dbReference>
<evidence type="ECO:0000313" key="4">
    <source>
        <dbReference type="Proteomes" id="UP000239504"/>
    </source>
</evidence>
<evidence type="ECO:0000259" key="2">
    <source>
        <dbReference type="SMART" id="SM00226"/>
    </source>
</evidence>
<dbReference type="RefSeq" id="WP_104830883.1">
    <property type="nucleotide sequence ID" value="NZ_PJCH01000011.1"/>
</dbReference>
<comment type="caution">
    <text evidence="3">The sequence shown here is derived from an EMBL/GenBank/DDBJ whole genome shotgun (WGS) entry which is preliminary data.</text>
</comment>
<dbReference type="PANTHER" id="PTHR43428:SF1">
    <property type="entry name" value="ARSENATE REDUCTASE"/>
    <property type="match status" value="1"/>
</dbReference>
<dbReference type="SMART" id="SM00226">
    <property type="entry name" value="LMWPc"/>
    <property type="match status" value="1"/>
</dbReference>
<dbReference type="GO" id="GO:0046685">
    <property type="term" value="P:response to arsenic-containing substance"/>
    <property type="evidence" value="ECO:0007669"/>
    <property type="project" value="UniProtKB-KW"/>
</dbReference>
<proteinExistence type="predicted"/>
<name>A0A2S7K2N9_9PROT</name>
<dbReference type="Pfam" id="PF01451">
    <property type="entry name" value="LMWPc"/>
    <property type="match status" value="1"/>
</dbReference>
<dbReference type="AlphaFoldDB" id="A0A2S7K2N9"/>
<dbReference type="OrthoDB" id="9799372at2"/>
<dbReference type="Proteomes" id="UP000239504">
    <property type="component" value="Unassembled WGS sequence"/>
</dbReference>
<evidence type="ECO:0000256" key="1">
    <source>
        <dbReference type="ARBA" id="ARBA00022849"/>
    </source>
</evidence>
<feature type="domain" description="Phosphotyrosine protein phosphatase I" evidence="2">
    <location>
        <begin position="3"/>
        <end position="132"/>
    </location>
</feature>